<proteinExistence type="predicted"/>
<dbReference type="OrthoDB" id="10515715at2759"/>
<sequence length="181" mass="21464">MIDIESKNNLFDRLKNYMHFLLNCCPNLEYMEFKFTNNSIDPLKYITELEIFITSIIDYLKSSNLGGKNLRIRMGFTANFEETLFETIPNDHKLLSLGKAFVINELTDDSPYVAHIIEFNYLIGRQHECVFQIYSERPDLSDYDPSIYYDSGHYFGHSDYQYYDSDYYDSDGEYHGMCHDY</sequence>
<evidence type="ECO:0000313" key="2">
    <source>
        <dbReference type="Proteomes" id="UP000605970"/>
    </source>
</evidence>
<name>A0A8S9ZV66_9BILA</name>
<dbReference type="EMBL" id="JABEBT010000022">
    <property type="protein sequence ID" value="KAF7637150.1"/>
    <property type="molecule type" value="Genomic_DNA"/>
</dbReference>
<accession>A0A8S9ZV66</accession>
<organism evidence="1 2">
    <name type="scientific">Meloidogyne graminicola</name>
    <dbReference type="NCBI Taxonomy" id="189291"/>
    <lineage>
        <taxon>Eukaryota</taxon>
        <taxon>Metazoa</taxon>
        <taxon>Ecdysozoa</taxon>
        <taxon>Nematoda</taxon>
        <taxon>Chromadorea</taxon>
        <taxon>Rhabditida</taxon>
        <taxon>Tylenchina</taxon>
        <taxon>Tylenchomorpha</taxon>
        <taxon>Tylenchoidea</taxon>
        <taxon>Meloidogynidae</taxon>
        <taxon>Meloidogyninae</taxon>
        <taxon>Meloidogyne</taxon>
    </lineage>
</organism>
<dbReference type="AlphaFoldDB" id="A0A8S9ZV66"/>
<gene>
    <name evidence="1" type="ORF">Mgra_00003320</name>
</gene>
<keyword evidence="2" id="KW-1185">Reference proteome</keyword>
<protein>
    <submittedName>
        <fullName evidence="1">Uncharacterized protein</fullName>
    </submittedName>
</protein>
<dbReference type="Proteomes" id="UP000605970">
    <property type="component" value="Unassembled WGS sequence"/>
</dbReference>
<comment type="caution">
    <text evidence="1">The sequence shown here is derived from an EMBL/GenBank/DDBJ whole genome shotgun (WGS) entry which is preliminary data.</text>
</comment>
<reference evidence="1" key="1">
    <citation type="journal article" date="2020" name="Ecol. Evol.">
        <title>Genome structure and content of the rice root-knot nematode (Meloidogyne graminicola).</title>
        <authorList>
            <person name="Phan N.T."/>
            <person name="Danchin E.G.J."/>
            <person name="Klopp C."/>
            <person name="Perfus-Barbeoch L."/>
            <person name="Kozlowski D.K."/>
            <person name="Koutsovoulos G.D."/>
            <person name="Lopez-Roques C."/>
            <person name="Bouchez O."/>
            <person name="Zahm M."/>
            <person name="Besnard G."/>
            <person name="Bellafiore S."/>
        </authorList>
    </citation>
    <scope>NUCLEOTIDE SEQUENCE</scope>
    <source>
        <strain evidence="1">VN-18</strain>
    </source>
</reference>
<evidence type="ECO:0000313" key="1">
    <source>
        <dbReference type="EMBL" id="KAF7637150.1"/>
    </source>
</evidence>